<protein>
    <submittedName>
        <fullName evidence="2">Uncharacterized protein</fullName>
    </submittedName>
</protein>
<sequence>MPWVLDDDVALRERERRLDDAYHTRRWPYTDGRRRRFADGDDDAYGTATDDDDDALLHRGYGLPRQSGDVVVENHVRYECGGRHVSAGTRARVGRLRRGAAPQFAGAVPRRRRGLRPAGPRALPRRDRALGRCPAPLAYGSRTDGYYLAKPHAADFSSTATPSRPTTSRRGAARRPTATAPPARSRLRYDVGRAPSYAARASYADWAGSGFAAGVPAYASDLRF</sequence>
<feature type="region of interest" description="Disordered" evidence="1">
    <location>
        <begin position="109"/>
        <end position="129"/>
    </location>
</feature>
<dbReference type="EMBL" id="JBBJCI010000024">
    <property type="protein sequence ID" value="KAK7254494.1"/>
    <property type="molecule type" value="Genomic_DNA"/>
</dbReference>
<dbReference type="Proteomes" id="UP001363151">
    <property type="component" value="Unassembled WGS sequence"/>
</dbReference>
<evidence type="ECO:0000256" key="1">
    <source>
        <dbReference type="SAM" id="MobiDB-lite"/>
    </source>
</evidence>
<feature type="region of interest" description="Disordered" evidence="1">
    <location>
        <begin position="155"/>
        <end position="188"/>
    </location>
</feature>
<feature type="compositionally biased region" description="Low complexity" evidence="1">
    <location>
        <begin position="157"/>
        <end position="184"/>
    </location>
</feature>
<accession>A0ABR1GEM7</accession>
<reference evidence="2 3" key="1">
    <citation type="submission" date="2024-03" db="EMBL/GenBank/DDBJ databases">
        <title>Aureococcus anophagefferens CCMP1851 and Kratosvirus quantuckense: Draft genome of a second virus-susceptible host strain in the model system.</title>
        <authorList>
            <person name="Chase E."/>
            <person name="Truchon A.R."/>
            <person name="Schepens W."/>
            <person name="Wilhelm S.W."/>
        </authorList>
    </citation>
    <scope>NUCLEOTIDE SEQUENCE [LARGE SCALE GENOMIC DNA]</scope>
    <source>
        <strain evidence="2 3">CCMP1851</strain>
    </source>
</reference>
<comment type="caution">
    <text evidence="2">The sequence shown here is derived from an EMBL/GenBank/DDBJ whole genome shotgun (WGS) entry which is preliminary data.</text>
</comment>
<evidence type="ECO:0000313" key="3">
    <source>
        <dbReference type="Proteomes" id="UP001363151"/>
    </source>
</evidence>
<organism evidence="2 3">
    <name type="scientific">Aureococcus anophagefferens</name>
    <name type="common">Harmful bloom alga</name>
    <dbReference type="NCBI Taxonomy" id="44056"/>
    <lineage>
        <taxon>Eukaryota</taxon>
        <taxon>Sar</taxon>
        <taxon>Stramenopiles</taxon>
        <taxon>Ochrophyta</taxon>
        <taxon>Pelagophyceae</taxon>
        <taxon>Pelagomonadales</taxon>
        <taxon>Pelagomonadaceae</taxon>
        <taxon>Aureococcus</taxon>
    </lineage>
</organism>
<gene>
    <name evidence="2" type="ORF">SO694_00011176</name>
</gene>
<name>A0ABR1GEM7_AURAN</name>
<evidence type="ECO:0000313" key="2">
    <source>
        <dbReference type="EMBL" id="KAK7254494.1"/>
    </source>
</evidence>
<keyword evidence="3" id="KW-1185">Reference proteome</keyword>
<proteinExistence type="predicted"/>